<feature type="domain" description="Plastocyanin-like" evidence="7">
    <location>
        <begin position="307"/>
        <end position="439"/>
    </location>
</feature>
<evidence type="ECO:0000259" key="9">
    <source>
        <dbReference type="Pfam" id="PF07732"/>
    </source>
</evidence>
<dbReference type="Pfam" id="PF00394">
    <property type="entry name" value="Cu-oxidase"/>
    <property type="match status" value="1"/>
</dbReference>
<sequence>MSGRRHVSWATDPEVEEHALLLRADETADPESERPRPAAPPSPRISRRQRAYAYGALFLVTIPLFLLFVIALLRHPDERATSAGSASAAAAAVLEHPDTFKLDAAFDRTAPPTTRVYRWTVSEVMMYEPGFGSNRTRVVVNGHSPGPLIQANQHDRVVVYVTNGLKAEGTYESSRYIPFYPHRWCRSIHWHGLPQPGTPFYDGTPGVTQCPIPPGQTLVYNFTFGDFNGTTWWHGHSGVQHTEGLVGPIVVHSPTEYGSDARSKISDHIITITDNYADSAKPMLVDYLAVCAVLSYAARSSNNVAAQSTPIETTDEPVPDFAQINGAGAGGHEDDRGVYDEVSVPKGWTPTLRLIHAGSFAPMRISVDGHALTIVETDGTPTEHVQVRDLLIWPAQRYRVRLDPVGTAVPQAVWVRAHMEDSAFSYDNLRQQPEARAIMRLSSSSSSGASRPTSHPGPLDQDKAVNDWWARLPHFDEWTLHPGAGMQALPTSHDTLTVPFKFSIQRTSARNWRSFMNNTSWEIPPARDAMLVADLAGIYRGDPLRVKSYPVDQLVAAIPRDHVVDFVITNLDDGDHPFHFRDGCRHGYAPWLLGHGKGRFRSYVNHLDTTNPIRRDTFTVPARSWAVVRILTDNAGYWAFHCHISWHMAGGGIFQLAVPPAANETLTLPEDIVRHCRMWDK</sequence>
<evidence type="ECO:0000313" key="10">
    <source>
        <dbReference type="EMBL" id="CAK5276778.1"/>
    </source>
</evidence>
<evidence type="ECO:0000259" key="8">
    <source>
        <dbReference type="Pfam" id="PF07731"/>
    </source>
</evidence>
<accession>A0AAD2HIW2</accession>
<reference evidence="10" key="1">
    <citation type="submission" date="2023-11" db="EMBL/GenBank/DDBJ databases">
        <authorList>
            <person name="De Vega J J."/>
            <person name="De Vega J J."/>
        </authorList>
    </citation>
    <scope>NUCLEOTIDE SEQUENCE</scope>
</reference>
<dbReference type="GO" id="GO:0016491">
    <property type="term" value="F:oxidoreductase activity"/>
    <property type="evidence" value="ECO:0007669"/>
    <property type="project" value="InterPro"/>
</dbReference>
<dbReference type="Gene3D" id="2.60.40.420">
    <property type="entry name" value="Cupredoxins - blue copper proteins"/>
    <property type="match status" value="3"/>
</dbReference>
<feature type="region of interest" description="Disordered" evidence="5">
    <location>
        <begin position="440"/>
        <end position="460"/>
    </location>
</feature>
<organism evidence="10 11">
    <name type="scientific">Mycena citricolor</name>
    <dbReference type="NCBI Taxonomy" id="2018698"/>
    <lineage>
        <taxon>Eukaryota</taxon>
        <taxon>Fungi</taxon>
        <taxon>Dikarya</taxon>
        <taxon>Basidiomycota</taxon>
        <taxon>Agaricomycotina</taxon>
        <taxon>Agaricomycetes</taxon>
        <taxon>Agaricomycetidae</taxon>
        <taxon>Agaricales</taxon>
        <taxon>Marasmiineae</taxon>
        <taxon>Mycenaceae</taxon>
        <taxon>Mycena</taxon>
    </lineage>
</organism>
<dbReference type="EMBL" id="CAVNYO010000412">
    <property type="protein sequence ID" value="CAK5276778.1"/>
    <property type="molecule type" value="Genomic_DNA"/>
</dbReference>
<keyword evidence="4" id="KW-0325">Glycoprotein</keyword>
<dbReference type="Pfam" id="PF07731">
    <property type="entry name" value="Cu-oxidase_2"/>
    <property type="match status" value="1"/>
</dbReference>
<dbReference type="InterPro" id="IPR011707">
    <property type="entry name" value="Cu-oxidase-like_N"/>
</dbReference>
<dbReference type="InterPro" id="IPR008972">
    <property type="entry name" value="Cupredoxin"/>
</dbReference>
<feature type="domain" description="Plastocyanin-like" evidence="9">
    <location>
        <begin position="132"/>
        <end position="167"/>
    </location>
</feature>
<feature type="domain" description="Plastocyanin-like" evidence="9">
    <location>
        <begin position="187"/>
        <end position="254"/>
    </location>
</feature>
<feature type="region of interest" description="Disordered" evidence="5">
    <location>
        <begin position="1"/>
        <end position="45"/>
    </location>
</feature>
<name>A0AAD2HIW2_9AGAR</name>
<evidence type="ECO:0000313" key="11">
    <source>
        <dbReference type="Proteomes" id="UP001295794"/>
    </source>
</evidence>
<keyword evidence="2" id="KW-0186">Copper</keyword>
<dbReference type="InterPro" id="IPR045087">
    <property type="entry name" value="Cu-oxidase_fam"/>
</dbReference>
<keyword evidence="6" id="KW-0812">Transmembrane</keyword>
<evidence type="ECO:0000256" key="2">
    <source>
        <dbReference type="ARBA" id="ARBA00023008"/>
    </source>
</evidence>
<evidence type="ECO:0000256" key="4">
    <source>
        <dbReference type="ARBA" id="ARBA00023180"/>
    </source>
</evidence>
<evidence type="ECO:0000256" key="6">
    <source>
        <dbReference type="SAM" id="Phobius"/>
    </source>
</evidence>
<keyword evidence="3" id="KW-1015">Disulfide bond</keyword>
<protein>
    <recommendedName>
        <fullName evidence="12">Multicopper oxidase</fullName>
    </recommendedName>
</protein>
<comment type="caution">
    <text evidence="10">The sequence shown here is derived from an EMBL/GenBank/DDBJ whole genome shotgun (WGS) entry which is preliminary data.</text>
</comment>
<keyword evidence="6" id="KW-1133">Transmembrane helix</keyword>
<dbReference type="Proteomes" id="UP001295794">
    <property type="component" value="Unassembled WGS sequence"/>
</dbReference>
<dbReference type="Pfam" id="PF07732">
    <property type="entry name" value="Cu-oxidase_3"/>
    <property type="match status" value="2"/>
</dbReference>
<evidence type="ECO:0000256" key="3">
    <source>
        <dbReference type="ARBA" id="ARBA00023157"/>
    </source>
</evidence>
<evidence type="ECO:0000259" key="7">
    <source>
        <dbReference type="Pfam" id="PF00394"/>
    </source>
</evidence>
<dbReference type="SUPFAM" id="SSF49503">
    <property type="entry name" value="Cupredoxins"/>
    <property type="match status" value="3"/>
</dbReference>
<evidence type="ECO:0008006" key="12">
    <source>
        <dbReference type="Google" id="ProtNLM"/>
    </source>
</evidence>
<dbReference type="AlphaFoldDB" id="A0AAD2HIW2"/>
<dbReference type="InterPro" id="IPR011706">
    <property type="entry name" value="Cu-oxidase_C"/>
</dbReference>
<dbReference type="PANTHER" id="PTHR11709">
    <property type="entry name" value="MULTI-COPPER OXIDASE"/>
    <property type="match status" value="1"/>
</dbReference>
<evidence type="ECO:0000256" key="5">
    <source>
        <dbReference type="SAM" id="MobiDB-lite"/>
    </source>
</evidence>
<proteinExistence type="inferred from homology"/>
<keyword evidence="6" id="KW-0472">Membrane</keyword>
<dbReference type="PANTHER" id="PTHR11709:SF414">
    <property type="entry name" value="ADR239WP"/>
    <property type="match status" value="1"/>
</dbReference>
<dbReference type="InterPro" id="IPR001117">
    <property type="entry name" value="Cu-oxidase_2nd"/>
</dbReference>
<gene>
    <name evidence="10" type="ORF">MYCIT1_LOCUS25317</name>
</gene>
<comment type="similarity">
    <text evidence="1">Belongs to the multicopper oxidase family.</text>
</comment>
<dbReference type="GO" id="GO:0005507">
    <property type="term" value="F:copper ion binding"/>
    <property type="evidence" value="ECO:0007669"/>
    <property type="project" value="InterPro"/>
</dbReference>
<feature type="transmembrane region" description="Helical" evidence="6">
    <location>
        <begin position="51"/>
        <end position="73"/>
    </location>
</feature>
<feature type="compositionally biased region" description="Basic and acidic residues" evidence="5">
    <location>
        <begin position="16"/>
        <end position="36"/>
    </location>
</feature>
<feature type="domain" description="Plastocyanin-like" evidence="8">
    <location>
        <begin position="547"/>
        <end position="660"/>
    </location>
</feature>
<keyword evidence="11" id="KW-1185">Reference proteome</keyword>
<evidence type="ECO:0000256" key="1">
    <source>
        <dbReference type="ARBA" id="ARBA00010609"/>
    </source>
</evidence>